<evidence type="ECO:0000313" key="1">
    <source>
        <dbReference type="EMBL" id="KAK3878788.1"/>
    </source>
</evidence>
<name>A0AAE1FQT2_PETCI</name>
<accession>A0AAE1FQT2</accession>
<dbReference type="AlphaFoldDB" id="A0AAE1FQT2"/>
<keyword evidence="2" id="KW-1185">Reference proteome</keyword>
<proteinExistence type="predicted"/>
<protein>
    <submittedName>
        <fullName evidence="1">Uncharacterized protein</fullName>
    </submittedName>
</protein>
<sequence length="374" mass="42121">MEDNKGDSNVNKQGQDVNVDDQCGNCKSKVKRFGCVKLHNRMGKIEKNQTEMVKRQVSLEAMVSGVKEEICKGQDRNKEIDQQQNQLSGMQQALCHTVQEVNDSLMANQGTHKELEERLGHKEAKSVKVCETVEKNEENTQDLQGRVGVLEAKMLNVEEKSVQHDNCPEHGEVGNGPQPVALGAVLRTDTVLTEIYDMKRRECNLVVYGVPEPQSNVNSGAEEHKKFAVELLQVCSVTSPGNKLQKVFRLGKLDPRKHRPMLLRLTDASAKQDVFRNIRNLHSKQAYKGVRVANDLTNKERDHELVLLKKAKNLQEKGEGCHKVIGPPWWRRVMKVTEDRQGRVQQAGNRVQEELGRTPGVEGAAQREEATVIM</sequence>
<gene>
    <name evidence="1" type="ORF">Pcinc_016599</name>
</gene>
<evidence type="ECO:0000313" key="2">
    <source>
        <dbReference type="Proteomes" id="UP001286313"/>
    </source>
</evidence>
<comment type="caution">
    <text evidence="1">The sequence shown here is derived from an EMBL/GenBank/DDBJ whole genome shotgun (WGS) entry which is preliminary data.</text>
</comment>
<dbReference type="PANTHER" id="PTHR37445">
    <property type="entry name" value="PROTEIN CBG24663"/>
    <property type="match status" value="1"/>
</dbReference>
<dbReference type="PANTHER" id="PTHR37445:SF3">
    <property type="entry name" value="ZINC FINGER PHD-TYPE DOMAIN-CONTAINING PROTEIN"/>
    <property type="match status" value="1"/>
</dbReference>
<organism evidence="1 2">
    <name type="scientific">Petrolisthes cinctipes</name>
    <name type="common">Flat porcelain crab</name>
    <dbReference type="NCBI Taxonomy" id="88211"/>
    <lineage>
        <taxon>Eukaryota</taxon>
        <taxon>Metazoa</taxon>
        <taxon>Ecdysozoa</taxon>
        <taxon>Arthropoda</taxon>
        <taxon>Crustacea</taxon>
        <taxon>Multicrustacea</taxon>
        <taxon>Malacostraca</taxon>
        <taxon>Eumalacostraca</taxon>
        <taxon>Eucarida</taxon>
        <taxon>Decapoda</taxon>
        <taxon>Pleocyemata</taxon>
        <taxon>Anomura</taxon>
        <taxon>Galatheoidea</taxon>
        <taxon>Porcellanidae</taxon>
        <taxon>Petrolisthes</taxon>
    </lineage>
</organism>
<reference evidence="1" key="1">
    <citation type="submission" date="2023-10" db="EMBL/GenBank/DDBJ databases">
        <title>Genome assemblies of two species of porcelain crab, Petrolisthes cinctipes and Petrolisthes manimaculis (Anomura: Porcellanidae).</title>
        <authorList>
            <person name="Angst P."/>
        </authorList>
    </citation>
    <scope>NUCLEOTIDE SEQUENCE</scope>
    <source>
        <strain evidence="1">PB745_01</strain>
        <tissue evidence="1">Gill</tissue>
    </source>
</reference>
<dbReference type="EMBL" id="JAWQEG010001523">
    <property type="protein sequence ID" value="KAK3878788.1"/>
    <property type="molecule type" value="Genomic_DNA"/>
</dbReference>
<dbReference type="Proteomes" id="UP001286313">
    <property type="component" value="Unassembled WGS sequence"/>
</dbReference>